<organism evidence="1 2">
    <name type="scientific">Panagrolaimus sp. PS1159</name>
    <dbReference type="NCBI Taxonomy" id="55785"/>
    <lineage>
        <taxon>Eukaryota</taxon>
        <taxon>Metazoa</taxon>
        <taxon>Ecdysozoa</taxon>
        <taxon>Nematoda</taxon>
        <taxon>Chromadorea</taxon>
        <taxon>Rhabditida</taxon>
        <taxon>Tylenchina</taxon>
        <taxon>Panagrolaimomorpha</taxon>
        <taxon>Panagrolaimoidea</taxon>
        <taxon>Panagrolaimidae</taxon>
        <taxon>Panagrolaimus</taxon>
    </lineage>
</organism>
<reference evidence="2" key="1">
    <citation type="submission" date="2022-11" db="UniProtKB">
        <authorList>
            <consortium name="WormBaseParasite"/>
        </authorList>
    </citation>
    <scope>IDENTIFICATION</scope>
</reference>
<proteinExistence type="predicted"/>
<evidence type="ECO:0000313" key="1">
    <source>
        <dbReference type="Proteomes" id="UP000887580"/>
    </source>
</evidence>
<protein>
    <submittedName>
        <fullName evidence="2">ATP synthase subunit O, mitochondrial</fullName>
    </submittedName>
</protein>
<evidence type="ECO:0000313" key="2">
    <source>
        <dbReference type="WBParaSite" id="PS1159_v2.g21985.t1"/>
    </source>
</evidence>
<accession>A0AC35FY51</accession>
<name>A0AC35FY51_9BILA</name>
<dbReference type="WBParaSite" id="PS1159_v2.g21985.t1">
    <property type="protein sequence ID" value="PS1159_v2.g21985.t1"/>
    <property type="gene ID" value="PS1159_v2.g21985"/>
</dbReference>
<dbReference type="Proteomes" id="UP000887580">
    <property type="component" value="Unplaced"/>
</dbReference>
<sequence>MAANMILKRGFSVSSTLAAAQQSVKVPVQVHGVEGRYASALYTAAYKQKSLDAIEKDLSKVKGLYESSQKFKEFVLNPTLRANKRREAIQKITKELGVSKESANFISVLAENGRLNKLEAVINSFETIMRAHKGELFVEITSAEKLSKKHEDALSDALKKFATQGQQLHVTFVVKPSIVGGIVVTIGDKYIDLSIASKIKKYTESLQTAI</sequence>